<dbReference type="Gene3D" id="1.10.1040.10">
    <property type="entry name" value="N-(1-d-carboxylethyl)-l-norvaline Dehydrogenase, domain 2"/>
    <property type="match status" value="1"/>
</dbReference>
<dbReference type="GO" id="GO:0051287">
    <property type="term" value="F:NAD binding"/>
    <property type="evidence" value="ECO:0007669"/>
    <property type="project" value="InterPro"/>
</dbReference>
<dbReference type="Pfam" id="PF07479">
    <property type="entry name" value="NAD_Gly3P_dh_C"/>
    <property type="match status" value="1"/>
</dbReference>
<evidence type="ECO:0000256" key="12">
    <source>
        <dbReference type="ARBA" id="ARBA00080511"/>
    </source>
</evidence>
<evidence type="ECO:0000256" key="13">
    <source>
        <dbReference type="HAMAP-Rule" id="MF_00394"/>
    </source>
</evidence>
<dbReference type="RefSeq" id="WP_230339249.1">
    <property type="nucleotide sequence ID" value="NZ_CP069798.1"/>
</dbReference>
<dbReference type="Pfam" id="PF01210">
    <property type="entry name" value="NAD_Gly3P_dh_N"/>
    <property type="match status" value="1"/>
</dbReference>
<dbReference type="UniPathway" id="UPA00940"/>
<evidence type="ECO:0000256" key="16">
    <source>
        <dbReference type="PIRSR" id="PIRSR000114-3"/>
    </source>
</evidence>
<feature type="binding site" evidence="13">
    <location>
        <position position="251"/>
    </location>
    <ligand>
        <name>sn-glycerol 3-phosphate</name>
        <dbReference type="ChEBI" id="CHEBI:57597"/>
    </ligand>
</feature>
<feature type="binding site" evidence="13">
    <location>
        <position position="276"/>
    </location>
    <ligand>
        <name>NADPH</name>
        <dbReference type="ChEBI" id="CHEBI:57783"/>
    </ligand>
</feature>
<feature type="binding site" evidence="13">
    <location>
        <position position="135"/>
    </location>
    <ligand>
        <name>NADPH</name>
        <dbReference type="ChEBI" id="CHEBI:57783"/>
    </ligand>
</feature>
<reference evidence="20" key="1">
    <citation type="submission" date="2021-02" db="EMBL/GenBank/DDBJ databases">
        <title>Neisseriaceae sp. 26B isolated from the cloaca of a Common Toad-headed Turtle (Mesoclemmys nasuta).</title>
        <authorList>
            <person name="Spergser J."/>
            <person name="Busse H.-J."/>
        </authorList>
    </citation>
    <scope>NUCLEOTIDE SEQUENCE</scope>
    <source>
        <strain evidence="20">26B</strain>
    </source>
</reference>
<evidence type="ECO:0000256" key="4">
    <source>
        <dbReference type="ARBA" id="ARBA00023002"/>
    </source>
</evidence>
<dbReference type="PIRSF" id="PIRSF000114">
    <property type="entry name" value="Glycerol-3-P_dh"/>
    <property type="match status" value="1"/>
</dbReference>
<dbReference type="EMBL" id="CP069798">
    <property type="protein sequence ID" value="QRQ81951.1"/>
    <property type="molecule type" value="Genomic_DNA"/>
</dbReference>
<evidence type="ECO:0000256" key="15">
    <source>
        <dbReference type="PIRSR" id="PIRSR000114-2"/>
    </source>
</evidence>
<feature type="domain" description="Glycerol-3-phosphate dehydrogenase NAD-dependent N-terminal" evidence="18">
    <location>
        <begin position="2"/>
        <end position="152"/>
    </location>
</feature>
<dbReference type="GO" id="GO:0008654">
    <property type="term" value="P:phospholipid biosynthetic process"/>
    <property type="evidence" value="ECO:0007669"/>
    <property type="project" value="UniProtKB-KW"/>
</dbReference>
<feature type="binding site" evidence="13">
    <location>
        <position position="131"/>
    </location>
    <ligand>
        <name>sn-glycerol 3-phosphate</name>
        <dbReference type="ChEBI" id="CHEBI:57597"/>
    </ligand>
</feature>
<dbReference type="PROSITE" id="PS00957">
    <property type="entry name" value="NAD_G3PDH"/>
    <property type="match status" value="1"/>
</dbReference>
<feature type="binding site" evidence="13">
    <location>
        <position position="31"/>
    </location>
    <ligand>
        <name>NADPH</name>
        <dbReference type="ChEBI" id="CHEBI:57783"/>
    </ligand>
</feature>
<keyword evidence="7 13" id="KW-0594">Phospholipid biosynthesis</keyword>
<proteinExistence type="inferred from homology"/>
<evidence type="ECO:0000256" key="7">
    <source>
        <dbReference type="ARBA" id="ARBA00023209"/>
    </source>
</evidence>
<comment type="catalytic activity">
    <reaction evidence="13">
        <text>sn-glycerol 3-phosphate + NAD(+) = dihydroxyacetone phosphate + NADH + H(+)</text>
        <dbReference type="Rhea" id="RHEA:11092"/>
        <dbReference type="ChEBI" id="CHEBI:15378"/>
        <dbReference type="ChEBI" id="CHEBI:57540"/>
        <dbReference type="ChEBI" id="CHEBI:57597"/>
        <dbReference type="ChEBI" id="CHEBI:57642"/>
        <dbReference type="ChEBI" id="CHEBI:57945"/>
        <dbReference type="EC" id="1.1.1.94"/>
    </reaction>
</comment>
<comment type="pathway">
    <text evidence="13">Membrane lipid metabolism; glycerophospholipid metabolism.</text>
</comment>
<accession>A0A892ZFS7</accession>
<dbReference type="NCBIfam" id="NF000940">
    <property type="entry name" value="PRK00094.1-2"/>
    <property type="match status" value="1"/>
</dbReference>
<feature type="binding site" evidence="13">
    <location>
        <position position="239"/>
    </location>
    <ligand>
        <name>sn-glycerol 3-phosphate</name>
        <dbReference type="ChEBI" id="CHEBI:57597"/>
    </ligand>
</feature>
<dbReference type="GO" id="GO:0046167">
    <property type="term" value="P:glycerol-3-phosphate biosynthetic process"/>
    <property type="evidence" value="ECO:0007669"/>
    <property type="project" value="UniProtKB-UniRule"/>
</dbReference>
<feature type="binding site" evidence="16">
    <location>
        <position position="250"/>
    </location>
    <ligand>
        <name>NAD(+)</name>
        <dbReference type="ChEBI" id="CHEBI:57540"/>
    </ligand>
</feature>
<evidence type="ECO:0000256" key="3">
    <source>
        <dbReference type="ARBA" id="ARBA00022857"/>
    </source>
</evidence>
<comment type="caution">
    <text evidence="13">Lacks conserved residue(s) required for the propagation of feature annotation.</text>
</comment>
<gene>
    <name evidence="13" type="primary">gpsA</name>
    <name evidence="20" type="ORF">JQU52_00450</name>
</gene>
<evidence type="ECO:0000256" key="14">
    <source>
        <dbReference type="PIRSR" id="PIRSR000114-1"/>
    </source>
</evidence>
<evidence type="ECO:0000256" key="6">
    <source>
        <dbReference type="ARBA" id="ARBA00023098"/>
    </source>
</evidence>
<dbReference type="PANTHER" id="PTHR11728">
    <property type="entry name" value="GLYCEROL-3-PHOSPHATE DEHYDROGENASE"/>
    <property type="match status" value="1"/>
</dbReference>
<keyword evidence="5 13" id="KW-0520">NAD</keyword>
<dbReference type="GO" id="GO:0046168">
    <property type="term" value="P:glycerol-3-phosphate catabolic process"/>
    <property type="evidence" value="ECO:0007669"/>
    <property type="project" value="InterPro"/>
</dbReference>
<keyword evidence="2 13" id="KW-0444">Lipid biosynthesis</keyword>
<comment type="subcellular location">
    <subcellularLocation>
        <location evidence="13">Cytoplasm</location>
    </subcellularLocation>
</comment>
<dbReference type="InterPro" id="IPR006168">
    <property type="entry name" value="G3P_DH_NAD-dep"/>
</dbReference>
<dbReference type="GO" id="GO:0006650">
    <property type="term" value="P:glycerophospholipid metabolic process"/>
    <property type="evidence" value="ECO:0007669"/>
    <property type="project" value="UniProtKB-UniRule"/>
</dbReference>
<feature type="binding site" evidence="13">
    <location>
        <position position="274"/>
    </location>
    <ligand>
        <name>NADPH</name>
        <dbReference type="ChEBI" id="CHEBI:57783"/>
    </ligand>
</feature>
<keyword evidence="8 13" id="KW-1208">Phospholipid metabolism</keyword>
<dbReference type="GO" id="GO:0005975">
    <property type="term" value="P:carbohydrate metabolic process"/>
    <property type="evidence" value="ECO:0007669"/>
    <property type="project" value="InterPro"/>
</dbReference>
<feature type="binding site" evidence="15">
    <location>
        <begin position="250"/>
        <end position="251"/>
    </location>
    <ligand>
        <name>substrate</name>
    </ligand>
</feature>
<dbReference type="InterPro" id="IPR008927">
    <property type="entry name" value="6-PGluconate_DH-like_C_sf"/>
</dbReference>
<feature type="binding site" evidence="13">
    <location>
        <position position="48"/>
    </location>
    <ligand>
        <name>NADPH</name>
        <dbReference type="ChEBI" id="CHEBI:57783"/>
    </ligand>
</feature>
<comment type="function">
    <text evidence="13">Catalyzes the reduction of the glycolytic intermediate dihydroxyacetone phosphate (DHAP) to sn-glycerol 3-phosphate (G3P), the key precursor for phospholipid synthesis.</text>
</comment>
<dbReference type="AlphaFoldDB" id="A0A892ZFS7"/>
<dbReference type="PANTHER" id="PTHR11728:SF1">
    <property type="entry name" value="GLYCEROL-3-PHOSPHATE DEHYDROGENASE [NAD(+)] 2, CHLOROPLASTIC"/>
    <property type="match status" value="1"/>
</dbReference>
<dbReference type="FunFam" id="1.10.1040.10:FF:000001">
    <property type="entry name" value="Glycerol-3-phosphate dehydrogenase [NAD(P)+]"/>
    <property type="match status" value="1"/>
</dbReference>
<keyword evidence="21" id="KW-1185">Reference proteome</keyword>
<dbReference type="NCBIfam" id="NF000942">
    <property type="entry name" value="PRK00094.1-4"/>
    <property type="match status" value="1"/>
</dbReference>
<evidence type="ECO:0000259" key="18">
    <source>
        <dbReference type="Pfam" id="PF01210"/>
    </source>
</evidence>
<dbReference type="KEGG" id="ptes:JQU52_00450"/>
<comment type="similarity">
    <text evidence="1 13 17">Belongs to the NAD-dependent glycerol-3-phosphate dehydrogenase family.</text>
</comment>
<feature type="binding site" evidence="13">
    <location>
        <position position="11"/>
    </location>
    <ligand>
        <name>NADPH</name>
        <dbReference type="ChEBI" id="CHEBI:57783"/>
    </ligand>
</feature>
<evidence type="ECO:0000256" key="2">
    <source>
        <dbReference type="ARBA" id="ARBA00022516"/>
    </source>
</evidence>
<dbReference type="InterPro" id="IPR013328">
    <property type="entry name" value="6PGD_dom2"/>
</dbReference>
<dbReference type="Proteomes" id="UP000653156">
    <property type="component" value="Chromosome"/>
</dbReference>
<evidence type="ECO:0000256" key="9">
    <source>
        <dbReference type="ARBA" id="ARBA00052716"/>
    </source>
</evidence>
<protein>
    <recommendedName>
        <fullName evidence="11 13">Glycerol-3-phosphate dehydrogenase [NAD(P)+]</fullName>
        <ecNumber evidence="10 13">1.1.1.94</ecNumber>
    </recommendedName>
    <alternativeName>
        <fullName evidence="13">NAD(P)(+)-dependent glycerol-3-phosphate dehydrogenase</fullName>
    </alternativeName>
    <alternativeName>
        <fullName evidence="12 13">NAD(P)H-dependent dihydroxyacetone-phosphate reductase</fullName>
    </alternativeName>
</protein>
<keyword evidence="3 13" id="KW-0521">NADP</keyword>
<evidence type="ECO:0000256" key="8">
    <source>
        <dbReference type="ARBA" id="ARBA00023264"/>
    </source>
</evidence>
<feature type="active site" description="Proton acceptor" evidence="13 14">
    <location>
        <position position="186"/>
    </location>
</feature>
<dbReference type="PRINTS" id="PR00077">
    <property type="entry name" value="GPDHDRGNASE"/>
</dbReference>
<feature type="domain" description="Glycerol-3-phosphate dehydrogenase NAD-dependent C-terminal" evidence="19">
    <location>
        <begin position="175"/>
        <end position="314"/>
    </location>
</feature>
<keyword evidence="13" id="KW-0547">Nucleotide-binding</keyword>
<feature type="binding site" evidence="15">
    <location>
        <position position="102"/>
    </location>
    <ligand>
        <name>substrate</name>
    </ligand>
</feature>
<dbReference type="EC" id="1.1.1.94" evidence="10 13"/>
<evidence type="ECO:0000256" key="17">
    <source>
        <dbReference type="RuleBase" id="RU000437"/>
    </source>
</evidence>
<dbReference type="InterPro" id="IPR006109">
    <property type="entry name" value="G3P_DH_NAD-dep_C"/>
</dbReference>
<feature type="binding site" evidence="16">
    <location>
        <begin position="7"/>
        <end position="12"/>
    </location>
    <ligand>
        <name>NAD(+)</name>
        <dbReference type="ChEBI" id="CHEBI:57540"/>
    </ligand>
</feature>
<feature type="binding site" evidence="13">
    <location>
        <position position="186"/>
    </location>
    <ligand>
        <name>sn-glycerol 3-phosphate</name>
        <dbReference type="ChEBI" id="CHEBI:57597"/>
    </ligand>
</feature>
<evidence type="ECO:0000256" key="10">
    <source>
        <dbReference type="ARBA" id="ARBA00066687"/>
    </source>
</evidence>
<keyword evidence="4 13" id="KW-0560">Oxidoreductase</keyword>
<dbReference type="InterPro" id="IPR036291">
    <property type="entry name" value="NAD(P)-bd_dom_sf"/>
</dbReference>
<evidence type="ECO:0000256" key="1">
    <source>
        <dbReference type="ARBA" id="ARBA00011009"/>
    </source>
</evidence>
<feature type="binding site" evidence="13">
    <location>
        <position position="102"/>
    </location>
    <ligand>
        <name>NADPH</name>
        <dbReference type="ChEBI" id="CHEBI:57783"/>
    </ligand>
</feature>
<evidence type="ECO:0000256" key="5">
    <source>
        <dbReference type="ARBA" id="ARBA00023027"/>
    </source>
</evidence>
<dbReference type="FunFam" id="3.40.50.720:FF:000019">
    <property type="entry name" value="Glycerol-3-phosphate dehydrogenase [NAD(P)+]"/>
    <property type="match status" value="1"/>
</dbReference>
<feature type="binding site" evidence="13">
    <location>
        <position position="102"/>
    </location>
    <ligand>
        <name>sn-glycerol 3-phosphate</name>
        <dbReference type="ChEBI" id="CHEBI:57597"/>
    </ligand>
</feature>
<evidence type="ECO:0000259" key="19">
    <source>
        <dbReference type="Pfam" id="PF07479"/>
    </source>
</evidence>
<feature type="binding site" evidence="16">
    <location>
        <position position="135"/>
    </location>
    <ligand>
        <name>NAD(+)</name>
        <dbReference type="ChEBI" id="CHEBI:57540"/>
    </ligand>
</feature>
<feature type="binding site" evidence="13">
    <location>
        <position position="249"/>
    </location>
    <ligand>
        <name>sn-glycerol 3-phosphate</name>
        <dbReference type="ChEBI" id="CHEBI:57597"/>
    </ligand>
</feature>
<dbReference type="SUPFAM" id="SSF51735">
    <property type="entry name" value="NAD(P)-binding Rossmann-fold domains"/>
    <property type="match status" value="1"/>
</dbReference>
<feature type="binding site" evidence="13">
    <location>
        <position position="250"/>
    </location>
    <ligand>
        <name>NADPH</name>
        <dbReference type="ChEBI" id="CHEBI:57783"/>
    </ligand>
</feature>
<dbReference type="GO" id="GO:0005829">
    <property type="term" value="C:cytosol"/>
    <property type="evidence" value="ECO:0007669"/>
    <property type="project" value="TreeGrafter"/>
</dbReference>
<sequence>MNICIMGAGAWGTALAIHFAHHGHPVALWTHNADHAAVLAAERCNRRYLPDFDFPPTLAVLSQLPAAADLVIVATPVAGLRSSAAALQAAGLGLVPVLAACKGFEQGTGLLPQQVLADVLTGNNCIGLLSGPSFAQELAQQLPCAVTLASANLPWVKALSGALNTPVLRLYANQDVVGVGVGGAVKNVMAIATGIADGLNYGMNARAALMTRGLAEISRLSLALGAEATTLMGLAGMGDLILTCTGSLSRNRRVGLMLAEGKNLQQILLELGHVAEGVYTIDEAQRQAQQLGVDMPVVQVLHDLIHGKIDVAAVAEVLMDRRPKVE</sequence>
<dbReference type="InterPro" id="IPR011128">
    <property type="entry name" value="G3P_DH_NAD-dep_N"/>
</dbReference>
<feature type="binding site" evidence="13">
    <location>
        <position position="250"/>
    </location>
    <ligand>
        <name>sn-glycerol 3-phosphate</name>
        <dbReference type="ChEBI" id="CHEBI:57597"/>
    </ligand>
</feature>
<organism evidence="20 21">
    <name type="scientific">Paralysiella testudinis</name>
    <dbReference type="NCBI Taxonomy" id="2809020"/>
    <lineage>
        <taxon>Bacteria</taxon>
        <taxon>Pseudomonadati</taxon>
        <taxon>Pseudomonadota</taxon>
        <taxon>Betaproteobacteria</taxon>
        <taxon>Neisseriales</taxon>
        <taxon>Neisseriaceae</taxon>
        <taxon>Paralysiella</taxon>
    </lineage>
</organism>
<keyword evidence="6 13" id="KW-0443">Lipid metabolism</keyword>
<evidence type="ECO:0000256" key="11">
    <source>
        <dbReference type="ARBA" id="ARBA00069372"/>
    </source>
</evidence>
<dbReference type="Gene3D" id="3.40.50.720">
    <property type="entry name" value="NAD(P)-binding Rossmann-like Domain"/>
    <property type="match status" value="1"/>
</dbReference>
<evidence type="ECO:0000313" key="20">
    <source>
        <dbReference type="EMBL" id="QRQ81951.1"/>
    </source>
</evidence>
<comment type="catalytic activity">
    <reaction evidence="9">
        <text>sn-glycerol 3-phosphate + NADP(+) = dihydroxyacetone phosphate + NADPH + H(+)</text>
        <dbReference type="Rhea" id="RHEA:11096"/>
        <dbReference type="ChEBI" id="CHEBI:15378"/>
        <dbReference type="ChEBI" id="CHEBI:57597"/>
        <dbReference type="ChEBI" id="CHEBI:57642"/>
        <dbReference type="ChEBI" id="CHEBI:57783"/>
        <dbReference type="ChEBI" id="CHEBI:58349"/>
        <dbReference type="EC" id="1.1.1.94"/>
    </reaction>
    <physiologicalReaction direction="right-to-left" evidence="9">
        <dbReference type="Rhea" id="RHEA:11098"/>
    </physiologicalReaction>
</comment>
<dbReference type="HAMAP" id="MF_00394">
    <property type="entry name" value="NAD_Glyc3P_dehydrog"/>
    <property type="match status" value="1"/>
</dbReference>
<dbReference type="GO" id="GO:0047952">
    <property type="term" value="F:glycerol-3-phosphate dehydrogenase [NAD(P)+] activity"/>
    <property type="evidence" value="ECO:0007669"/>
    <property type="project" value="UniProtKB-UniRule"/>
</dbReference>
<feature type="binding site" evidence="13">
    <location>
        <position position="133"/>
    </location>
    <ligand>
        <name>sn-glycerol 3-phosphate</name>
        <dbReference type="ChEBI" id="CHEBI:57597"/>
    </ligand>
</feature>
<name>A0A892ZFS7_9NEIS</name>
<dbReference type="SUPFAM" id="SSF48179">
    <property type="entry name" value="6-phosphogluconate dehydrogenase C-terminal domain-like"/>
    <property type="match status" value="1"/>
</dbReference>
<evidence type="ECO:0000313" key="21">
    <source>
        <dbReference type="Proteomes" id="UP000653156"/>
    </source>
</evidence>
<keyword evidence="13" id="KW-0963">Cytoplasm</keyword>